<keyword evidence="6 7" id="KW-0472">Membrane</keyword>
<dbReference type="SUPFAM" id="SSF103481">
    <property type="entry name" value="Multidrug resistance efflux transporter EmrE"/>
    <property type="match status" value="2"/>
</dbReference>
<comment type="subcellular location">
    <subcellularLocation>
        <location evidence="1">Cell membrane</location>
        <topology evidence="1">Multi-pass membrane protein</topology>
    </subcellularLocation>
</comment>
<dbReference type="PANTHER" id="PTHR32322:SF18">
    <property type="entry name" value="S-ADENOSYLMETHIONINE_S-ADENOSYLHOMOCYSTEINE TRANSPORTER"/>
    <property type="match status" value="1"/>
</dbReference>
<dbReference type="EMBL" id="PISD01000052">
    <property type="protein sequence ID" value="PKG27013.1"/>
    <property type="molecule type" value="Genomic_DNA"/>
</dbReference>
<dbReference type="InterPro" id="IPR037185">
    <property type="entry name" value="EmrE-like"/>
</dbReference>
<feature type="domain" description="EamA" evidence="8">
    <location>
        <begin position="5"/>
        <end position="138"/>
    </location>
</feature>
<dbReference type="InterPro" id="IPR000620">
    <property type="entry name" value="EamA_dom"/>
</dbReference>
<gene>
    <name evidence="9" type="ORF">CWS20_21100</name>
</gene>
<feature type="transmembrane region" description="Helical" evidence="7">
    <location>
        <begin position="67"/>
        <end position="84"/>
    </location>
</feature>
<comment type="similarity">
    <text evidence="2">Belongs to the EamA transporter family.</text>
</comment>
<organism evidence="9 10">
    <name type="scientific">Cytobacillus horneckiae</name>
    <dbReference type="NCBI Taxonomy" id="549687"/>
    <lineage>
        <taxon>Bacteria</taxon>
        <taxon>Bacillati</taxon>
        <taxon>Bacillota</taxon>
        <taxon>Bacilli</taxon>
        <taxon>Bacillales</taxon>
        <taxon>Bacillaceae</taxon>
        <taxon>Cytobacillus</taxon>
    </lineage>
</organism>
<dbReference type="GO" id="GO:0005886">
    <property type="term" value="C:plasma membrane"/>
    <property type="evidence" value="ECO:0007669"/>
    <property type="project" value="UniProtKB-SubCell"/>
</dbReference>
<accession>A0A2N0ZBW8</accession>
<dbReference type="Pfam" id="PF00892">
    <property type="entry name" value="EamA"/>
    <property type="match status" value="2"/>
</dbReference>
<dbReference type="RefSeq" id="WP_066193542.1">
    <property type="nucleotide sequence ID" value="NZ_JAFDQP010000003.1"/>
</dbReference>
<evidence type="ECO:0000313" key="9">
    <source>
        <dbReference type="EMBL" id="PKG27013.1"/>
    </source>
</evidence>
<dbReference type="InterPro" id="IPR050638">
    <property type="entry name" value="AA-Vitamin_Transporters"/>
</dbReference>
<feature type="transmembrane region" description="Helical" evidence="7">
    <location>
        <begin position="34"/>
        <end position="55"/>
    </location>
</feature>
<feature type="transmembrane region" description="Helical" evidence="7">
    <location>
        <begin position="181"/>
        <end position="199"/>
    </location>
</feature>
<feature type="transmembrane region" description="Helical" evidence="7">
    <location>
        <begin position="153"/>
        <end position="169"/>
    </location>
</feature>
<reference evidence="9 10" key="1">
    <citation type="journal article" date="2010" name="Int. J. Syst. Evol. Microbiol.">
        <title>Bacillus horneckiae sp. nov., isolated from a spacecraft-assembly clean room.</title>
        <authorList>
            <person name="Vaishampayan P."/>
            <person name="Probst A."/>
            <person name="Krishnamurthi S."/>
            <person name="Ghosh S."/>
            <person name="Osman S."/>
            <person name="McDowall A."/>
            <person name="Ruckmani A."/>
            <person name="Mayilraj S."/>
            <person name="Venkateswaran K."/>
        </authorList>
    </citation>
    <scope>NUCLEOTIDE SEQUENCE [LARGE SCALE GENOMIC DNA]</scope>
    <source>
        <strain evidence="10">1PO1SC</strain>
    </source>
</reference>
<evidence type="ECO:0000256" key="3">
    <source>
        <dbReference type="ARBA" id="ARBA00022475"/>
    </source>
</evidence>
<keyword evidence="4 7" id="KW-0812">Transmembrane</keyword>
<proteinExistence type="inferred from homology"/>
<dbReference type="Proteomes" id="UP000233343">
    <property type="component" value="Unassembled WGS sequence"/>
</dbReference>
<keyword evidence="10" id="KW-1185">Reference proteome</keyword>
<dbReference type="AlphaFoldDB" id="A0A2N0ZBW8"/>
<evidence type="ECO:0000256" key="1">
    <source>
        <dbReference type="ARBA" id="ARBA00004651"/>
    </source>
</evidence>
<evidence type="ECO:0000256" key="4">
    <source>
        <dbReference type="ARBA" id="ARBA00022692"/>
    </source>
</evidence>
<feature type="domain" description="EamA" evidence="8">
    <location>
        <begin position="150"/>
        <end position="286"/>
    </location>
</feature>
<feature type="transmembrane region" description="Helical" evidence="7">
    <location>
        <begin position="96"/>
        <end position="115"/>
    </location>
</feature>
<feature type="transmembrane region" description="Helical" evidence="7">
    <location>
        <begin position="211"/>
        <end position="234"/>
    </location>
</feature>
<feature type="transmembrane region" description="Helical" evidence="7">
    <location>
        <begin position="246"/>
        <end position="265"/>
    </location>
</feature>
<dbReference type="PANTHER" id="PTHR32322">
    <property type="entry name" value="INNER MEMBRANE TRANSPORTER"/>
    <property type="match status" value="1"/>
</dbReference>
<feature type="transmembrane region" description="Helical" evidence="7">
    <location>
        <begin position="122"/>
        <end position="141"/>
    </location>
</feature>
<evidence type="ECO:0000256" key="6">
    <source>
        <dbReference type="ARBA" id="ARBA00023136"/>
    </source>
</evidence>
<sequence length="310" mass="33559">MKNMWTLLLMTVLMMIWGFNVPTIKILVTEFPPITITALRILTAGVVVFIILAFMRKVRWPTRQEGLYILFGCMFSIVGHHYFLSNGLTETSAANGGLILGTGPLLTAILSAIVLKAMPSVIQMIGFILGGVGVAFIVLIGNQGVSGLSLGDLYVFLSILSQAFSFIIISKAAKTIDSRLLTGYMLLCGGAILFLISLGTEPGGLTKITDVPIYMWAIFLASAVLATAIGQMGYNFAISKIGPAEASIFLNLNTFFALVGSALFLNETITLFHLIGLVLIIPGVLFGSGAFEEMLRRRRRKAREQSQLNL</sequence>
<protein>
    <submittedName>
        <fullName evidence="9">EamA/RhaT family transporter</fullName>
    </submittedName>
</protein>
<keyword evidence="3" id="KW-1003">Cell membrane</keyword>
<evidence type="ECO:0000256" key="5">
    <source>
        <dbReference type="ARBA" id="ARBA00022989"/>
    </source>
</evidence>
<keyword evidence="5 7" id="KW-1133">Transmembrane helix</keyword>
<feature type="transmembrane region" description="Helical" evidence="7">
    <location>
        <begin position="271"/>
        <end position="291"/>
    </location>
</feature>
<evidence type="ECO:0000256" key="2">
    <source>
        <dbReference type="ARBA" id="ARBA00007362"/>
    </source>
</evidence>
<comment type="caution">
    <text evidence="9">The sequence shown here is derived from an EMBL/GenBank/DDBJ whole genome shotgun (WGS) entry which is preliminary data.</text>
</comment>
<evidence type="ECO:0000256" key="7">
    <source>
        <dbReference type="SAM" id="Phobius"/>
    </source>
</evidence>
<evidence type="ECO:0000259" key="8">
    <source>
        <dbReference type="Pfam" id="PF00892"/>
    </source>
</evidence>
<evidence type="ECO:0000313" key="10">
    <source>
        <dbReference type="Proteomes" id="UP000233343"/>
    </source>
</evidence>
<name>A0A2N0ZBW8_9BACI</name>